<evidence type="ECO:0000256" key="1">
    <source>
        <dbReference type="ARBA" id="ARBA00022491"/>
    </source>
</evidence>
<dbReference type="Gene3D" id="1.10.357.10">
    <property type="entry name" value="Tetracycline Repressor, domain 2"/>
    <property type="match status" value="1"/>
</dbReference>
<comment type="caution">
    <text evidence="8">The sequence shown here is derived from an EMBL/GenBank/DDBJ whole genome shotgun (WGS) entry which is preliminary data.</text>
</comment>
<proteinExistence type="predicted"/>
<evidence type="ECO:0000256" key="6">
    <source>
        <dbReference type="SAM" id="MobiDB-lite"/>
    </source>
</evidence>
<dbReference type="Pfam" id="PF00440">
    <property type="entry name" value="TetR_N"/>
    <property type="match status" value="1"/>
</dbReference>
<name>A0ABV9URU8_9ACTN</name>
<gene>
    <name evidence="8" type="ORF">ACFPFX_26725</name>
</gene>
<feature type="DNA-binding region" description="H-T-H motif" evidence="5">
    <location>
        <begin position="80"/>
        <end position="99"/>
    </location>
</feature>
<dbReference type="SUPFAM" id="SSF46689">
    <property type="entry name" value="Homeodomain-like"/>
    <property type="match status" value="1"/>
</dbReference>
<keyword evidence="9" id="KW-1185">Reference proteome</keyword>
<dbReference type="SUPFAM" id="SSF48498">
    <property type="entry name" value="Tetracyclin repressor-like, C-terminal domain"/>
    <property type="match status" value="1"/>
</dbReference>
<feature type="region of interest" description="Disordered" evidence="6">
    <location>
        <begin position="1"/>
        <end position="26"/>
    </location>
</feature>
<reference evidence="9" key="1">
    <citation type="journal article" date="2019" name="Int. J. Syst. Evol. Microbiol.">
        <title>The Global Catalogue of Microorganisms (GCM) 10K type strain sequencing project: providing services to taxonomists for standard genome sequencing and annotation.</title>
        <authorList>
            <consortium name="The Broad Institute Genomics Platform"/>
            <consortium name="The Broad Institute Genome Sequencing Center for Infectious Disease"/>
            <person name="Wu L."/>
            <person name="Ma J."/>
        </authorList>
    </citation>
    <scope>NUCLEOTIDE SEQUENCE [LARGE SCALE GENOMIC DNA]</scope>
    <source>
        <strain evidence="9">CCM 7224</strain>
    </source>
</reference>
<protein>
    <submittedName>
        <fullName evidence="8">TetR/AcrR family transcriptional regulator</fullName>
    </submittedName>
</protein>
<dbReference type="PROSITE" id="PS50977">
    <property type="entry name" value="HTH_TETR_2"/>
    <property type="match status" value="1"/>
</dbReference>
<dbReference type="InterPro" id="IPR001647">
    <property type="entry name" value="HTH_TetR"/>
</dbReference>
<dbReference type="PANTHER" id="PTHR30055">
    <property type="entry name" value="HTH-TYPE TRANSCRIPTIONAL REGULATOR RUTR"/>
    <property type="match status" value="1"/>
</dbReference>
<dbReference type="InterPro" id="IPR009057">
    <property type="entry name" value="Homeodomain-like_sf"/>
</dbReference>
<sequence length="250" mass="27547">MRDEKEARCEVCGTGLGPAGRGRPARYCSRSCQARAYRARKRPPLPEPEPQEPEDREGRRREIAGAVWRIAAGRGLHEASMREIAAEAGVSLRSVQYHFGSKHQLLVGALKLLHADNERRARERVDHDPDDPRALLNAILEECLPLDEERRFGLRVLSAYYSRSLTDPALAAVFLSAEHPLEDLVAWIIGQAQESGACRPGLDARHEADLLVSGAVGLGGDMLHGRRGAVEVTAALGYHLDRIFKPRAEG</sequence>
<dbReference type="Proteomes" id="UP001595834">
    <property type="component" value="Unassembled WGS sequence"/>
</dbReference>
<keyword evidence="2" id="KW-0805">Transcription regulation</keyword>
<feature type="region of interest" description="Disordered" evidence="6">
    <location>
        <begin position="38"/>
        <end position="60"/>
    </location>
</feature>
<dbReference type="InterPro" id="IPR050109">
    <property type="entry name" value="HTH-type_TetR-like_transc_reg"/>
</dbReference>
<dbReference type="RefSeq" id="WP_344373510.1">
    <property type="nucleotide sequence ID" value="NZ_BAAASQ010000008.1"/>
</dbReference>
<evidence type="ECO:0000313" key="8">
    <source>
        <dbReference type="EMBL" id="MFC4959891.1"/>
    </source>
</evidence>
<feature type="domain" description="HTH tetR-type" evidence="7">
    <location>
        <begin position="57"/>
        <end position="117"/>
    </location>
</feature>
<keyword evidence="3 5" id="KW-0238">DNA-binding</keyword>
<keyword evidence="1" id="KW-0678">Repressor</keyword>
<evidence type="ECO:0000259" key="7">
    <source>
        <dbReference type="PROSITE" id="PS50977"/>
    </source>
</evidence>
<dbReference type="InterPro" id="IPR036271">
    <property type="entry name" value="Tet_transcr_reg_TetR-rel_C_sf"/>
</dbReference>
<keyword evidence="4" id="KW-0804">Transcription</keyword>
<evidence type="ECO:0000256" key="4">
    <source>
        <dbReference type="ARBA" id="ARBA00023163"/>
    </source>
</evidence>
<evidence type="ECO:0000313" key="9">
    <source>
        <dbReference type="Proteomes" id="UP001595834"/>
    </source>
</evidence>
<dbReference type="InterPro" id="IPR039538">
    <property type="entry name" value="BetI_C"/>
</dbReference>
<dbReference type="EMBL" id="JBHSIZ010000036">
    <property type="protein sequence ID" value="MFC4959891.1"/>
    <property type="molecule type" value="Genomic_DNA"/>
</dbReference>
<evidence type="ECO:0000256" key="3">
    <source>
        <dbReference type="ARBA" id="ARBA00023125"/>
    </source>
</evidence>
<organism evidence="8 9">
    <name type="scientific">Streptomyces mauvecolor</name>
    <dbReference type="NCBI Taxonomy" id="58345"/>
    <lineage>
        <taxon>Bacteria</taxon>
        <taxon>Bacillati</taxon>
        <taxon>Actinomycetota</taxon>
        <taxon>Actinomycetes</taxon>
        <taxon>Kitasatosporales</taxon>
        <taxon>Streptomycetaceae</taxon>
        <taxon>Streptomyces</taxon>
    </lineage>
</organism>
<evidence type="ECO:0000256" key="2">
    <source>
        <dbReference type="ARBA" id="ARBA00023015"/>
    </source>
</evidence>
<evidence type="ECO:0000256" key="5">
    <source>
        <dbReference type="PROSITE-ProRule" id="PRU00335"/>
    </source>
</evidence>
<dbReference type="PANTHER" id="PTHR30055:SF234">
    <property type="entry name" value="HTH-TYPE TRANSCRIPTIONAL REGULATOR BETI"/>
    <property type="match status" value="1"/>
</dbReference>
<dbReference type="Pfam" id="PF13977">
    <property type="entry name" value="TetR_C_6"/>
    <property type="match status" value="1"/>
</dbReference>
<accession>A0ABV9URU8</accession>